<evidence type="ECO:0000313" key="3">
    <source>
        <dbReference type="Proteomes" id="UP000614221"/>
    </source>
</evidence>
<reference evidence="2" key="1">
    <citation type="journal article" date="2014" name="Int. J. Syst. Evol. Microbiol.">
        <title>Complete genome sequence of Corynebacterium casei LMG S-19264T (=DSM 44701T), isolated from a smear-ripened cheese.</title>
        <authorList>
            <consortium name="US DOE Joint Genome Institute (JGI-PGF)"/>
            <person name="Walter F."/>
            <person name="Albersmeier A."/>
            <person name="Kalinowski J."/>
            <person name="Ruckert C."/>
        </authorList>
    </citation>
    <scope>NUCLEOTIDE SEQUENCE</scope>
    <source>
        <strain evidence="2">JCM 19018</strain>
    </source>
</reference>
<evidence type="ECO:0000313" key="2">
    <source>
        <dbReference type="EMBL" id="GGK75555.1"/>
    </source>
</evidence>
<dbReference type="EMBL" id="BMPD01000005">
    <property type="protein sequence ID" value="GGK75555.1"/>
    <property type="molecule type" value="Genomic_DNA"/>
</dbReference>
<accession>A0A830ETR7</accession>
<sequence>MYPDPVAGGDEGEFVVLSVPDGIDIGQYAVTDGDGIAGDSEHQRTRARRSLDGTEPDTGTY</sequence>
<gene>
    <name evidence="2" type="ORF">GCM10009067_29930</name>
</gene>
<protein>
    <submittedName>
        <fullName evidence="2">Uncharacterized protein</fullName>
    </submittedName>
</protein>
<comment type="caution">
    <text evidence="2">The sequence shown here is derived from an EMBL/GenBank/DDBJ whole genome shotgun (WGS) entry which is preliminary data.</text>
</comment>
<organism evidence="2 3">
    <name type="scientific">Haloarcula sebkhae</name>
    <dbReference type="NCBI Taxonomy" id="932660"/>
    <lineage>
        <taxon>Archaea</taxon>
        <taxon>Methanobacteriati</taxon>
        <taxon>Methanobacteriota</taxon>
        <taxon>Stenosarchaea group</taxon>
        <taxon>Halobacteria</taxon>
        <taxon>Halobacteriales</taxon>
        <taxon>Haloarculaceae</taxon>
        <taxon>Haloarcula</taxon>
    </lineage>
</organism>
<feature type="compositionally biased region" description="Basic and acidic residues" evidence="1">
    <location>
        <begin position="39"/>
        <end position="52"/>
    </location>
</feature>
<dbReference type="Proteomes" id="UP000614221">
    <property type="component" value="Unassembled WGS sequence"/>
</dbReference>
<reference evidence="2" key="2">
    <citation type="submission" date="2020-09" db="EMBL/GenBank/DDBJ databases">
        <authorList>
            <person name="Sun Q."/>
            <person name="Ohkuma M."/>
        </authorList>
    </citation>
    <scope>NUCLEOTIDE SEQUENCE</scope>
    <source>
        <strain evidence="2">JCM 19018</strain>
    </source>
</reference>
<evidence type="ECO:0000256" key="1">
    <source>
        <dbReference type="SAM" id="MobiDB-lite"/>
    </source>
</evidence>
<dbReference type="AlphaFoldDB" id="A0A830ETR7"/>
<proteinExistence type="predicted"/>
<feature type="region of interest" description="Disordered" evidence="1">
    <location>
        <begin position="31"/>
        <end position="61"/>
    </location>
</feature>
<name>A0A830ETR7_9EURY</name>